<evidence type="ECO:0000256" key="1">
    <source>
        <dbReference type="SAM" id="Phobius"/>
    </source>
</evidence>
<dbReference type="EMBL" id="KN430411">
    <property type="protein sequence ID" value="KHG24883.1"/>
    <property type="molecule type" value="Genomic_DNA"/>
</dbReference>
<gene>
    <name evidence="2" type="ORF">F383_30885</name>
</gene>
<dbReference type="Proteomes" id="UP000032142">
    <property type="component" value="Unassembled WGS sequence"/>
</dbReference>
<evidence type="ECO:0000313" key="2">
    <source>
        <dbReference type="EMBL" id="KHG24883.1"/>
    </source>
</evidence>
<feature type="transmembrane region" description="Helical" evidence="1">
    <location>
        <begin position="20"/>
        <end position="41"/>
    </location>
</feature>
<name>A0A0B0PEL3_GOSAR</name>
<sequence>MRTPKLVELSPSSLMGRLHGSLATYLALMCKLSVYPSYILMCSTGKILVKWKNTQDASDVLVSVVEWALWTVLTSRFGDQDGRRHAYTINGPSWYGGLHILGIWHV</sequence>
<keyword evidence="1" id="KW-0812">Transmembrane</keyword>
<proteinExistence type="predicted"/>
<keyword evidence="1" id="KW-1133">Transmembrane helix</keyword>
<reference evidence="3" key="1">
    <citation type="submission" date="2014-09" db="EMBL/GenBank/DDBJ databases">
        <authorList>
            <person name="Mudge J."/>
            <person name="Ramaraj T."/>
            <person name="Lindquist I.E."/>
            <person name="Bharti A.K."/>
            <person name="Sundararajan A."/>
            <person name="Cameron C.T."/>
            <person name="Woodward J.E."/>
            <person name="May G.D."/>
            <person name="Brubaker C."/>
            <person name="Broadhvest J."/>
            <person name="Wilkins T.A."/>
        </authorList>
    </citation>
    <scope>NUCLEOTIDE SEQUENCE</scope>
    <source>
        <strain evidence="3">cv. AKA8401</strain>
    </source>
</reference>
<protein>
    <submittedName>
        <fullName evidence="2">Uncharacterized protein</fullName>
    </submittedName>
</protein>
<evidence type="ECO:0000313" key="3">
    <source>
        <dbReference type="Proteomes" id="UP000032142"/>
    </source>
</evidence>
<dbReference type="AlphaFoldDB" id="A0A0B0PEL3"/>
<accession>A0A0B0PEL3</accession>
<keyword evidence="3" id="KW-1185">Reference proteome</keyword>
<organism evidence="2 3">
    <name type="scientific">Gossypium arboreum</name>
    <name type="common">Tree cotton</name>
    <name type="synonym">Gossypium nanking</name>
    <dbReference type="NCBI Taxonomy" id="29729"/>
    <lineage>
        <taxon>Eukaryota</taxon>
        <taxon>Viridiplantae</taxon>
        <taxon>Streptophyta</taxon>
        <taxon>Embryophyta</taxon>
        <taxon>Tracheophyta</taxon>
        <taxon>Spermatophyta</taxon>
        <taxon>Magnoliopsida</taxon>
        <taxon>eudicotyledons</taxon>
        <taxon>Gunneridae</taxon>
        <taxon>Pentapetalae</taxon>
        <taxon>rosids</taxon>
        <taxon>malvids</taxon>
        <taxon>Malvales</taxon>
        <taxon>Malvaceae</taxon>
        <taxon>Malvoideae</taxon>
        <taxon>Gossypium</taxon>
    </lineage>
</organism>
<keyword evidence="1" id="KW-0472">Membrane</keyword>